<dbReference type="Pfam" id="PF00149">
    <property type="entry name" value="Metallophos"/>
    <property type="match status" value="1"/>
</dbReference>
<organism evidence="3 4">
    <name type="scientific">Salinibacillus aidingensis</name>
    <dbReference type="NCBI Taxonomy" id="237684"/>
    <lineage>
        <taxon>Bacteria</taxon>
        <taxon>Bacillati</taxon>
        <taxon>Bacillota</taxon>
        <taxon>Bacilli</taxon>
        <taxon>Bacillales</taxon>
        <taxon>Bacillaceae</taxon>
        <taxon>Salinibacillus</taxon>
    </lineage>
</organism>
<reference evidence="4" key="1">
    <citation type="journal article" date="2019" name="Int. J. Syst. Evol. Microbiol.">
        <title>The Global Catalogue of Microorganisms (GCM) 10K type strain sequencing project: providing services to taxonomists for standard genome sequencing and annotation.</title>
        <authorList>
            <consortium name="The Broad Institute Genomics Platform"/>
            <consortium name="The Broad Institute Genome Sequencing Center for Infectious Disease"/>
            <person name="Wu L."/>
            <person name="Ma J."/>
        </authorList>
    </citation>
    <scope>NUCLEOTIDE SEQUENCE [LARGE SCALE GENOMIC DNA]</scope>
    <source>
        <strain evidence="4">JCM 12389</strain>
    </source>
</reference>
<dbReference type="PIRSF" id="PIRSF033091">
    <property type="entry name" value="Pesterase_YhaO"/>
    <property type="match status" value="1"/>
</dbReference>
<dbReference type="SUPFAM" id="SSF56300">
    <property type="entry name" value="Metallo-dependent phosphatases"/>
    <property type="match status" value="1"/>
</dbReference>
<sequence length="409" mass="47911">MRKPLRFLHTADLHLDSPFKGMSNIPDRLFQQITDSTFEAFERIIEAAISHQADFVLMAGDLFDEEARSLKAQMKIKQGLEKLHQYHIDVYISFGNHDHLGGSFFNMDYPDNTHFFLSEEVTSIPFYKDGAHVANIYGFSYEKRGVYEEKAQEYTITGESVYHIGMLHGSLSTNQEHDLYAPFHLSDFRDSHMDYWALGHIHKREELISSPPVVYPGNIQGRHINETGEKGCYIIDLADNHCEKTFVPVQTFRFERMDLDFTHCTSISEIEKHLQDQKDRIRETLGSSIIRFSIKLDSTAIPSVNQKDVHELQEILNEMEELEQTWVWIEKIKVQKTQPWNKEELKENHHFIGELVRMIEHDQQAWVESLSEITDHREIRKLLEPMTDEELSEIKDEAEELLLEELMKE</sequence>
<accession>A0ABP3L2P3</accession>
<proteinExistence type="predicted"/>
<dbReference type="PANTHER" id="PTHR30337">
    <property type="entry name" value="COMPONENT OF ATP-DEPENDENT DSDNA EXONUCLEASE"/>
    <property type="match status" value="1"/>
</dbReference>
<dbReference type="PANTHER" id="PTHR30337:SF7">
    <property type="entry name" value="PHOSPHOESTERASE"/>
    <property type="match status" value="1"/>
</dbReference>
<dbReference type="CDD" id="cd00840">
    <property type="entry name" value="MPP_Mre11_N"/>
    <property type="match status" value="1"/>
</dbReference>
<dbReference type="InterPro" id="IPR029052">
    <property type="entry name" value="Metallo-depent_PP-like"/>
</dbReference>
<keyword evidence="4" id="KW-1185">Reference proteome</keyword>
<protein>
    <submittedName>
        <fullName evidence="3">DNA repair exonuclease</fullName>
    </submittedName>
</protein>
<dbReference type="Proteomes" id="UP001500880">
    <property type="component" value="Unassembled WGS sequence"/>
</dbReference>
<keyword evidence="3" id="KW-0540">Nuclease</keyword>
<evidence type="ECO:0000256" key="1">
    <source>
        <dbReference type="ARBA" id="ARBA00022801"/>
    </source>
</evidence>
<dbReference type="InterPro" id="IPR041796">
    <property type="entry name" value="Mre11_N"/>
</dbReference>
<dbReference type="Gene3D" id="3.60.21.10">
    <property type="match status" value="1"/>
</dbReference>
<gene>
    <name evidence="3" type="ORF">GCM10008986_15860</name>
</gene>
<dbReference type="RefSeq" id="WP_343839574.1">
    <property type="nucleotide sequence ID" value="NZ_BAAADO010000003.1"/>
</dbReference>
<feature type="domain" description="Calcineurin-like phosphoesterase" evidence="2">
    <location>
        <begin position="5"/>
        <end position="203"/>
    </location>
</feature>
<keyword evidence="1" id="KW-0378">Hydrolase</keyword>
<dbReference type="GO" id="GO:0004527">
    <property type="term" value="F:exonuclease activity"/>
    <property type="evidence" value="ECO:0007669"/>
    <property type="project" value="UniProtKB-KW"/>
</dbReference>
<dbReference type="InterPro" id="IPR050535">
    <property type="entry name" value="DNA_Repair-Maintenance_Comp"/>
</dbReference>
<evidence type="ECO:0000313" key="3">
    <source>
        <dbReference type="EMBL" id="GAA0490662.1"/>
    </source>
</evidence>
<evidence type="ECO:0000259" key="2">
    <source>
        <dbReference type="Pfam" id="PF00149"/>
    </source>
</evidence>
<name>A0ABP3L2P3_9BACI</name>
<keyword evidence="3" id="KW-0269">Exonuclease</keyword>
<dbReference type="EMBL" id="BAAADO010000003">
    <property type="protein sequence ID" value="GAA0490662.1"/>
    <property type="molecule type" value="Genomic_DNA"/>
</dbReference>
<dbReference type="InterPro" id="IPR004843">
    <property type="entry name" value="Calcineurin-like_PHP"/>
</dbReference>
<comment type="caution">
    <text evidence="3">The sequence shown here is derived from an EMBL/GenBank/DDBJ whole genome shotgun (WGS) entry which is preliminary data.</text>
</comment>
<dbReference type="InterPro" id="IPR014576">
    <property type="entry name" value="Pesterase_YhaO"/>
</dbReference>
<evidence type="ECO:0000313" key="4">
    <source>
        <dbReference type="Proteomes" id="UP001500880"/>
    </source>
</evidence>